<comment type="caution">
    <text evidence="2">The sequence shown here is derived from an EMBL/GenBank/DDBJ whole genome shotgun (WGS) entry which is preliminary data.</text>
</comment>
<feature type="transmembrane region" description="Helical" evidence="1">
    <location>
        <begin position="68"/>
        <end position="87"/>
    </location>
</feature>
<keyword evidence="1" id="KW-0812">Transmembrane</keyword>
<keyword evidence="1" id="KW-1133">Transmembrane helix</keyword>
<organism evidence="2 3">
    <name type="scientific">Undibacter mobilis</name>
    <dbReference type="NCBI Taxonomy" id="2292256"/>
    <lineage>
        <taxon>Bacteria</taxon>
        <taxon>Pseudomonadati</taxon>
        <taxon>Pseudomonadota</taxon>
        <taxon>Alphaproteobacteria</taxon>
        <taxon>Hyphomicrobiales</taxon>
        <taxon>Nitrobacteraceae</taxon>
        <taxon>Undibacter</taxon>
    </lineage>
</organism>
<sequence length="88" mass="9767">MRIDWIFYGFSLLIGLAAAGLYIYVPASRSFAVSPYFWILVAIALFETVVMYLRGFQFGPPLSMTHRIAGFALAVGLFLILRTSAGLQ</sequence>
<dbReference type="OrthoDB" id="9875550at2"/>
<reference evidence="3" key="1">
    <citation type="submission" date="2018-08" db="EMBL/GenBank/DDBJ databases">
        <authorList>
            <person name="Kim S.-J."/>
            <person name="Jung G.-Y."/>
        </authorList>
    </citation>
    <scope>NUCLEOTIDE SEQUENCE [LARGE SCALE GENOMIC DNA]</scope>
    <source>
        <strain evidence="3">GY_H</strain>
    </source>
</reference>
<dbReference type="Proteomes" id="UP000263993">
    <property type="component" value="Unassembled WGS sequence"/>
</dbReference>
<evidence type="ECO:0000313" key="3">
    <source>
        <dbReference type="Proteomes" id="UP000263993"/>
    </source>
</evidence>
<dbReference type="EMBL" id="QRGO01000002">
    <property type="protein sequence ID" value="RDV02308.1"/>
    <property type="molecule type" value="Genomic_DNA"/>
</dbReference>
<name>A0A371B3Z6_9BRAD</name>
<gene>
    <name evidence="2" type="ORF">DXH78_17150</name>
</gene>
<feature type="transmembrane region" description="Helical" evidence="1">
    <location>
        <begin position="5"/>
        <end position="24"/>
    </location>
</feature>
<protein>
    <submittedName>
        <fullName evidence="2">Uncharacterized protein</fullName>
    </submittedName>
</protein>
<evidence type="ECO:0000313" key="2">
    <source>
        <dbReference type="EMBL" id="RDV02308.1"/>
    </source>
</evidence>
<evidence type="ECO:0000256" key="1">
    <source>
        <dbReference type="SAM" id="Phobius"/>
    </source>
</evidence>
<accession>A0A371B3Z6</accession>
<dbReference type="AlphaFoldDB" id="A0A371B3Z6"/>
<keyword evidence="1" id="KW-0472">Membrane</keyword>
<feature type="transmembrane region" description="Helical" evidence="1">
    <location>
        <begin position="36"/>
        <end position="56"/>
    </location>
</feature>
<proteinExistence type="predicted"/>
<keyword evidence="3" id="KW-1185">Reference proteome</keyword>
<dbReference type="RefSeq" id="WP_115518429.1">
    <property type="nucleotide sequence ID" value="NZ_QRGO01000002.1"/>
</dbReference>